<organism evidence="9 10">
    <name type="scientific">Pleurostoma richardsiae</name>
    <dbReference type="NCBI Taxonomy" id="41990"/>
    <lineage>
        <taxon>Eukaryota</taxon>
        <taxon>Fungi</taxon>
        <taxon>Dikarya</taxon>
        <taxon>Ascomycota</taxon>
        <taxon>Pezizomycotina</taxon>
        <taxon>Sordariomycetes</taxon>
        <taxon>Sordariomycetidae</taxon>
        <taxon>Calosphaeriales</taxon>
        <taxon>Pleurostomataceae</taxon>
        <taxon>Pleurostoma</taxon>
    </lineage>
</organism>
<dbReference type="EMBL" id="JANBVO010000073">
    <property type="protein sequence ID" value="KAJ9131064.1"/>
    <property type="molecule type" value="Genomic_DNA"/>
</dbReference>
<dbReference type="GO" id="GO:0015109">
    <property type="term" value="F:chromate transmembrane transporter activity"/>
    <property type="evidence" value="ECO:0007669"/>
    <property type="project" value="InterPro"/>
</dbReference>
<feature type="transmembrane region" description="Helical" evidence="8">
    <location>
        <begin position="87"/>
        <end position="110"/>
    </location>
</feature>
<dbReference type="Pfam" id="PF02417">
    <property type="entry name" value="Chromate_transp"/>
    <property type="match status" value="2"/>
</dbReference>
<dbReference type="PANTHER" id="PTHR33567">
    <property type="entry name" value="CHROMATE ION TRANSPORTER (EUROFUNG)"/>
    <property type="match status" value="1"/>
</dbReference>
<accession>A0AA38VD85</accession>
<sequence length="514" mass="56099">MGILPLLDWSGSKLVGQFWNTIRENWYLGFTSFGGPPVHFKIFRDKFVNNLEWIDEQVYQELFSVCQALSGPGSTKMHYCINLIHDGFLSAVLGFFIWSLPGAFGMYGLSVGVSNIGDTLPAVVYALLSGLNAATVGIIALAAVELTHKAITDRLTRLLVFLSAAAGLLYNALWYFPLLMVVAGIITVIHDFHWLHGSVKTVWDMIIRIRQRPAEPEESIELPEQNSSIERQSRNGSRETGNTAAGPSRRTGKSPSSDGLPTTERKAAETVPASSSAAEEPRTVPPQRSLDFSWKFGLIIICLFLTSFLLVMILRGVLPKKDLLYSLFANMYLAGTIIFGGGPVVIPLLREYIVAEGWVSPRDFLIGLAIIQGFPGPNFNFAVYLGSLTAINRGNNSFAGALLGFLGIFFPGLLLIHGTMGIWGSIRTWRWVKSTIRGVNAAAVGLIYTAVYRLWQIGWIKDGFQQGTSLANDPWWVVVTASSFVGGSWFGVSPPMAIIVGAALGLIRHGVVSA</sequence>
<evidence type="ECO:0000256" key="5">
    <source>
        <dbReference type="ARBA" id="ARBA00022989"/>
    </source>
</evidence>
<comment type="similarity">
    <text evidence="2">Belongs to the chromate ion transporter (CHR) (TC 2.A.51) family.</text>
</comment>
<evidence type="ECO:0000256" key="7">
    <source>
        <dbReference type="SAM" id="MobiDB-lite"/>
    </source>
</evidence>
<evidence type="ECO:0000313" key="10">
    <source>
        <dbReference type="Proteomes" id="UP001174694"/>
    </source>
</evidence>
<evidence type="ECO:0000256" key="6">
    <source>
        <dbReference type="ARBA" id="ARBA00023136"/>
    </source>
</evidence>
<dbReference type="PANTHER" id="PTHR33567:SF3">
    <property type="entry name" value="CHROMATE ION TRANSPORTER (EUROFUNG)"/>
    <property type="match status" value="1"/>
</dbReference>
<feature type="transmembrane region" description="Helical" evidence="8">
    <location>
        <begin position="475"/>
        <end position="507"/>
    </location>
</feature>
<feature type="region of interest" description="Disordered" evidence="7">
    <location>
        <begin position="217"/>
        <end position="285"/>
    </location>
</feature>
<evidence type="ECO:0000313" key="9">
    <source>
        <dbReference type="EMBL" id="KAJ9131064.1"/>
    </source>
</evidence>
<evidence type="ECO:0000256" key="4">
    <source>
        <dbReference type="ARBA" id="ARBA00022692"/>
    </source>
</evidence>
<evidence type="ECO:0000256" key="1">
    <source>
        <dbReference type="ARBA" id="ARBA00004651"/>
    </source>
</evidence>
<feature type="transmembrane region" description="Helical" evidence="8">
    <location>
        <begin position="296"/>
        <end position="318"/>
    </location>
</feature>
<dbReference type="GO" id="GO:0005886">
    <property type="term" value="C:plasma membrane"/>
    <property type="evidence" value="ECO:0007669"/>
    <property type="project" value="UniProtKB-SubCell"/>
</dbReference>
<feature type="transmembrane region" description="Helical" evidence="8">
    <location>
        <begin position="330"/>
        <end position="352"/>
    </location>
</feature>
<keyword evidence="4 8" id="KW-0812">Transmembrane</keyword>
<name>A0AA38VD85_9PEZI</name>
<keyword evidence="10" id="KW-1185">Reference proteome</keyword>
<evidence type="ECO:0000256" key="2">
    <source>
        <dbReference type="ARBA" id="ARBA00005262"/>
    </source>
</evidence>
<dbReference type="Proteomes" id="UP001174694">
    <property type="component" value="Unassembled WGS sequence"/>
</dbReference>
<feature type="transmembrane region" description="Helical" evidence="8">
    <location>
        <begin position="122"/>
        <end position="146"/>
    </location>
</feature>
<gene>
    <name evidence="9" type="ORF">NKR23_g11902</name>
</gene>
<keyword evidence="3" id="KW-1003">Cell membrane</keyword>
<comment type="subcellular location">
    <subcellularLocation>
        <location evidence="1">Cell membrane</location>
        <topology evidence="1">Multi-pass membrane protein</topology>
    </subcellularLocation>
</comment>
<feature type="transmembrane region" description="Helical" evidence="8">
    <location>
        <begin position="435"/>
        <end position="455"/>
    </location>
</feature>
<comment type="caution">
    <text evidence="9">The sequence shown here is derived from an EMBL/GenBank/DDBJ whole genome shotgun (WGS) entry which is preliminary data.</text>
</comment>
<proteinExistence type="inferred from homology"/>
<evidence type="ECO:0000256" key="8">
    <source>
        <dbReference type="SAM" id="Phobius"/>
    </source>
</evidence>
<feature type="transmembrane region" description="Helical" evidence="8">
    <location>
        <begin position="364"/>
        <end position="386"/>
    </location>
</feature>
<dbReference type="InterPro" id="IPR003370">
    <property type="entry name" value="Chromate_transpt"/>
</dbReference>
<evidence type="ECO:0000256" key="3">
    <source>
        <dbReference type="ARBA" id="ARBA00022475"/>
    </source>
</evidence>
<protein>
    <submittedName>
        <fullName evidence="9">Chromate ion transporter</fullName>
    </submittedName>
</protein>
<reference evidence="9" key="1">
    <citation type="submission" date="2022-07" db="EMBL/GenBank/DDBJ databases">
        <title>Fungi with potential for degradation of polypropylene.</title>
        <authorList>
            <person name="Gostincar C."/>
        </authorList>
    </citation>
    <scope>NUCLEOTIDE SEQUENCE</scope>
    <source>
        <strain evidence="9">EXF-13308</strain>
    </source>
</reference>
<feature type="transmembrane region" description="Helical" evidence="8">
    <location>
        <begin position="398"/>
        <end position="423"/>
    </location>
</feature>
<dbReference type="AlphaFoldDB" id="A0AA38VD85"/>
<keyword evidence="6 8" id="KW-0472">Membrane</keyword>
<keyword evidence="5 8" id="KW-1133">Transmembrane helix</keyword>